<dbReference type="InterPro" id="IPR058245">
    <property type="entry name" value="NreC/VraR/RcsB-like_REC"/>
</dbReference>
<evidence type="ECO:0000259" key="7">
    <source>
        <dbReference type="PROSITE" id="PS50110"/>
    </source>
</evidence>
<evidence type="ECO:0000259" key="6">
    <source>
        <dbReference type="PROSITE" id="PS50043"/>
    </source>
</evidence>
<keyword evidence="1 5" id="KW-0597">Phosphoprotein</keyword>
<keyword evidence="2" id="KW-0805">Transcription regulation</keyword>
<proteinExistence type="predicted"/>
<dbReference type="PROSITE" id="PS50110">
    <property type="entry name" value="RESPONSE_REGULATORY"/>
    <property type="match status" value="1"/>
</dbReference>
<dbReference type="CDD" id="cd06170">
    <property type="entry name" value="LuxR_C_like"/>
    <property type="match status" value="1"/>
</dbReference>
<keyword evidence="4" id="KW-0804">Transcription</keyword>
<evidence type="ECO:0000256" key="5">
    <source>
        <dbReference type="PROSITE-ProRule" id="PRU00169"/>
    </source>
</evidence>
<dbReference type="Pfam" id="PF00196">
    <property type="entry name" value="GerE"/>
    <property type="match status" value="1"/>
</dbReference>
<dbReference type="PRINTS" id="PR00038">
    <property type="entry name" value="HTHLUXR"/>
</dbReference>
<comment type="caution">
    <text evidence="8">The sequence shown here is derived from an EMBL/GenBank/DDBJ whole genome shotgun (WGS) entry which is preliminary data.</text>
</comment>
<dbReference type="EMBL" id="JBHSLD010000009">
    <property type="protein sequence ID" value="MFC5381145.1"/>
    <property type="molecule type" value="Genomic_DNA"/>
</dbReference>
<feature type="domain" description="Response regulatory" evidence="7">
    <location>
        <begin position="12"/>
        <end position="131"/>
    </location>
</feature>
<dbReference type="Pfam" id="PF00072">
    <property type="entry name" value="Response_reg"/>
    <property type="match status" value="1"/>
</dbReference>
<dbReference type="SUPFAM" id="SSF52172">
    <property type="entry name" value="CheY-like"/>
    <property type="match status" value="1"/>
</dbReference>
<feature type="modified residue" description="4-aspartylphosphate" evidence="5">
    <location>
        <position position="66"/>
    </location>
</feature>
<accession>A0ABW0GMG9</accession>
<dbReference type="SMART" id="SM00448">
    <property type="entry name" value="REC"/>
    <property type="match status" value="1"/>
</dbReference>
<evidence type="ECO:0000256" key="3">
    <source>
        <dbReference type="ARBA" id="ARBA00023125"/>
    </source>
</evidence>
<evidence type="ECO:0000313" key="9">
    <source>
        <dbReference type="Proteomes" id="UP001596122"/>
    </source>
</evidence>
<evidence type="ECO:0000313" key="8">
    <source>
        <dbReference type="EMBL" id="MFC5381145.1"/>
    </source>
</evidence>
<keyword evidence="3" id="KW-0238">DNA-binding</keyword>
<organism evidence="8 9">
    <name type="scientific">Aquipuribacter nitratireducens</name>
    <dbReference type="NCBI Taxonomy" id="650104"/>
    <lineage>
        <taxon>Bacteria</taxon>
        <taxon>Bacillati</taxon>
        <taxon>Actinomycetota</taxon>
        <taxon>Actinomycetes</taxon>
        <taxon>Micrococcales</taxon>
        <taxon>Intrasporangiaceae</taxon>
        <taxon>Aquipuribacter</taxon>
    </lineage>
</organism>
<dbReference type="InterPro" id="IPR011006">
    <property type="entry name" value="CheY-like_superfamily"/>
</dbReference>
<reference evidence="9" key="1">
    <citation type="journal article" date="2019" name="Int. J. Syst. Evol. Microbiol.">
        <title>The Global Catalogue of Microorganisms (GCM) 10K type strain sequencing project: providing services to taxonomists for standard genome sequencing and annotation.</title>
        <authorList>
            <consortium name="The Broad Institute Genomics Platform"/>
            <consortium name="The Broad Institute Genome Sequencing Center for Infectious Disease"/>
            <person name="Wu L."/>
            <person name="Ma J."/>
        </authorList>
    </citation>
    <scope>NUCLEOTIDE SEQUENCE [LARGE SCALE GENOMIC DNA]</scope>
    <source>
        <strain evidence="9">CCUG 43114</strain>
    </source>
</reference>
<name>A0ABW0GMG9_9MICO</name>
<sequence>MIGRDAAGRVVHVVVVDDHPVFRLGMVSLLGSLDGITVAGQAASATEAAGVLDAGTTPDLDVVLMDVDLGDGTGIEVTRELVRRRPEVAVLVVTMHEDDDNLVAAIRAGARGYLLKSASPTEVERAVRAVANGEVILGPEVAARTLAYLSGARTAAVGGPVPFPELTAREREVLDLVARGLDNASVARRLVLADKTVRNTVAAITAKLGVRDRSALIVRAREGGLGA</sequence>
<dbReference type="PANTHER" id="PTHR43214">
    <property type="entry name" value="TWO-COMPONENT RESPONSE REGULATOR"/>
    <property type="match status" value="1"/>
</dbReference>
<dbReference type="Gene3D" id="3.40.50.2300">
    <property type="match status" value="1"/>
</dbReference>
<dbReference type="InterPro" id="IPR016032">
    <property type="entry name" value="Sig_transdc_resp-reg_C-effctor"/>
</dbReference>
<evidence type="ECO:0000256" key="4">
    <source>
        <dbReference type="ARBA" id="ARBA00023163"/>
    </source>
</evidence>
<protein>
    <submittedName>
        <fullName evidence="8">Response regulator</fullName>
    </submittedName>
</protein>
<evidence type="ECO:0000256" key="1">
    <source>
        <dbReference type="ARBA" id="ARBA00022553"/>
    </source>
</evidence>
<dbReference type="RefSeq" id="WP_340270540.1">
    <property type="nucleotide sequence ID" value="NZ_JBBEOG010000007.1"/>
</dbReference>
<dbReference type="SMART" id="SM00421">
    <property type="entry name" value="HTH_LUXR"/>
    <property type="match status" value="1"/>
</dbReference>
<dbReference type="InterPro" id="IPR039420">
    <property type="entry name" value="WalR-like"/>
</dbReference>
<dbReference type="CDD" id="cd17535">
    <property type="entry name" value="REC_NarL-like"/>
    <property type="match status" value="1"/>
</dbReference>
<dbReference type="PROSITE" id="PS50043">
    <property type="entry name" value="HTH_LUXR_2"/>
    <property type="match status" value="1"/>
</dbReference>
<dbReference type="InterPro" id="IPR000792">
    <property type="entry name" value="Tscrpt_reg_LuxR_C"/>
</dbReference>
<dbReference type="InterPro" id="IPR001789">
    <property type="entry name" value="Sig_transdc_resp-reg_receiver"/>
</dbReference>
<dbReference type="PANTHER" id="PTHR43214:SF24">
    <property type="entry name" value="TRANSCRIPTIONAL REGULATORY PROTEIN NARL-RELATED"/>
    <property type="match status" value="1"/>
</dbReference>
<evidence type="ECO:0000256" key="2">
    <source>
        <dbReference type="ARBA" id="ARBA00023015"/>
    </source>
</evidence>
<feature type="domain" description="HTH luxR-type" evidence="6">
    <location>
        <begin position="159"/>
        <end position="224"/>
    </location>
</feature>
<dbReference type="SUPFAM" id="SSF46894">
    <property type="entry name" value="C-terminal effector domain of the bipartite response regulators"/>
    <property type="match status" value="1"/>
</dbReference>
<dbReference type="Proteomes" id="UP001596122">
    <property type="component" value="Unassembled WGS sequence"/>
</dbReference>
<keyword evidence="9" id="KW-1185">Reference proteome</keyword>
<gene>
    <name evidence="8" type="ORF">ACFPJ6_10110</name>
</gene>